<reference evidence="2 3" key="1">
    <citation type="submission" date="2024-02" db="EMBL/GenBank/DDBJ databases">
        <authorList>
            <person name="Chen Y."/>
            <person name="Shah S."/>
            <person name="Dougan E. K."/>
            <person name="Thang M."/>
            <person name="Chan C."/>
        </authorList>
    </citation>
    <scope>NUCLEOTIDE SEQUENCE [LARGE SCALE GENOMIC DNA]</scope>
</reference>
<keyword evidence="3" id="KW-1185">Reference proteome</keyword>
<feature type="non-terminal residue" evidence="2">
    <location>
        <position position="1"/>
    </location>
</feature>
<evidence type="ECO:0000256" key="1">
    <source>
        <dbReference type="SAM" id="SignalP"/>
    </source>
</evidence>
<keyword evidence="1" id="KW-0732">Signal</keyword>
<feature type="signal peptide" evidence="1">
    <location>
        <begin position="1"/>
        <end position="20"/>
    </location>
</feature>
<organism evidence="2 3">
    <name type="scientific">Durusdinium trenchii</name>
    <dbReference type="NCBI Taxonomy" id="1381693"/>
    <lineage>
        <taxon>Eukaryota</taxon>
        <taxon>Sar</taxon>
        <taxon>Alveolata</taxon>
        <taxon>Dinophyceae</taxon>
        <taxon>Suessiales</taxon>
        <taxon>Symbiodiniaceae</taxon>
        <taxon>Durusdinium</taxon>
    </lineage>
</organism>
<gene>
    <name evidence="2" type="ORF">SCF082_LOCUS34505</name>
</gene>
<name>A0ABP0NYI8_9DINO</name>
<evidence type="ECO:0000313" key="2">
    <source>
        <dbReference type="EMBL" id="CAK9068571.1"/>
    </source>
</evidence>
<feature type="chain" id="PRO_5045669564" evidence="1">
    <location>
        <begin position="21"/>
        <end position="738"/>
    </location>
</feature>
<accession>A0ABP0NYI8</accession>
<protein>
    <submittedName>
        <fullName evidence="2">Uncharacterized protein</fullName>
    </submittedName>
</protein>
<sequence>AMHLKSVASAFLIGLAGVELVKFEKGFEFHVEYIKAARNWKDFLPSIASLSGTAHYLEDDRKKDLKELSEYLTKFFPQYGRGVRYLLTLAGEAMANLFSIPAVASKIPQGLGPVLKSVPVSQRLNCYVHPWHLDLSAKAKYGEAGVYPSMVQVRSHLPSVIWRNYHSEQEALDIKFDIPAGDDLGTLDTELRSHCRSMGGFDFKKLTFIMELKSSLQEHEIEQAQSKAASALKKSNATAFELFKTRLEQDEIHRRKYTESTKGDEFRCDDDTDNTGNVTAQLMPWLEATLQGLNGGLRRTSSELIIAYCNFPSHGVVSSAKQHFCLQQLTSLASTYPRSFVGVIVMPNRAADMRGSAKFCAEPGDEEVEDGDEKGGGDVILRDVHYTIKCQYMERARNLRVRSAVVTFNPDTVYGSRSGYHEILLVTSQEKGNPIVKSKLYKTGSVHGPSMLQRQDMLKLPRDGYGTEARFTQPATAVVDLLGYDGWPAVYGLTQIASGKKIAVATIAHSQSETAFCASVIATKAFDLARTGGLALPGFPDFKKAVQELKNVQAPPQPDYEVCVAVGDALVIKEALIEQWKAKPEFVKELESLVKTHNDEFNKKGIKRGSQAAGNNEESPAKRLCISSEAVGLDEFETRFSSRRDLASGHWTLSLADNGLYLHSHEDYVVPQYEELFSFGSGGCVKDGEATDVMSDLGGRWLRFDLTGLASESLAILENSRKLPEHLKDQDFFNKACK</sequence>
<dbReference type="Proteomes" id="UP001642464">
    <property type="component" value="Unassembled WGS sequence"/>
</dbReference>
<evidence type="ECO:0000313" key="3">
    <source>
        <dbReference type="Proteomes" id="UP001642464"/>
    </source>
</evidence>
<proteinExistence type="predicted"/>
<comment type="caution">
    <text evidence="2">The sequence shown here is derived from an EMBL/GenBank/DDBJ whole genome shotgun (WGS) entry which is preliminary data.</text>
</comment>
<dbReference type="EMBL" id="CAXAMM010031713">
    <property type="protein sequence ID" value="CAK9068571.1"/>
    <property type="molecule type" value="Genomic_DNA"/>
</dbReference>